<dbReference type="Proteomes" id="UP001163321">
    <property type="component" value="Chromosome 1"/>
</dbReference>
<proteinExistence type="predicted"/>
<accession>A0ACC0WTP4</accession>
<keyword evidence="2" id="KW-1185">Reference proteome</keyword>
<name>A0ACC0WTP4_9STRA</name>
<gene>
    <name evidence="1" type="ORF">PsorP6_001790</name>
</gene>
<evidence type="ECO:0000313" key="2">
    <source>
        <dbReference type="Proteomes" id="UP001163321"/>
    </source>
</evidence>
<reference evidence="1 2" key="1">
    <citation type="journal article" date="2022" name="bioRxiv">
        <title>The genome of the oomycete Peronosclerospora sorghi, a cosmopolitan pathogen of maize and sorghum, is inflated with dispersed pseudogenes.</title>
        <authorList>
            <person name="Fletcher K."/>
            <person name="Martin F."/>
            <person name="Isakeit T."/>
            <person name="Cavanaugh K."/>
            <person name="Magill C."/>
            <person name="Michelmore R."/>
        </authorList>
    </citation>
    <scope>NUCLEOTIDE SEQUENCE [LARGE SCALE GENOMIC DNA]</scope>
    <source>
        <strain evidence="1">P6</strain>
    </source>
</reference>
<sequence length="284" mass="29847">MDERWKQTFASSTNANGVLFISTVDAAAPCAEICYTTELTGFGTGGVPGCTCSGPGAGARTGEGECLCGQCYVQTQNTVYGFAISLDGNCLYGTDCGSCDVTSTSPTSTPSPPLPVPSTPSPVPSLPQASQPSITPGSSVANVTSTRSSPNTDITSRSADTSRSTSSDKAGNTTDNHAGGNAATSQTLGIWQIVLTLCSSLLFFLVLVISICSCYYKTRSRLNKQEEDHASYFYQQLHLFQPRSMTHANTERRATIYVRRVEVLGSKGPAAETKSISISSAVNE</sequence>
<comment type="caution">
    <text evidence="1">The sequence shown here is derived from an EMBL/GenBank/DDBJ whole genome shotgun (WGS) entry which is preliminary data.</text>
</comment>
<evidence type="ECO:0000313" key="1">
    <source>
        <dbReference type="EMBL" id="KAI9921424.1"/>
    </source>
</evidence>
<organism evidence="1 2">
    <name type="scientific">Peronosclerospora sorghi</name>
    <dbReference type="NCBI Taxonomy" id="230839"/>
    <lineage>
        <taxon>Eukaryota</taxon>
        <taxon>Sar</taxon>
        <taxon>Stramenopiles</taxon>
        <taxon>Oomycota</taxon>
        <taxon>Peronosporomycetes</taxon>
        <taxon>Peronosporales</taxon>
        <taxon>Peronosporaceae</taxon>
        <taxon>Peronosclerospora</taxon>
    </lineage>
</organism>
<dbReference type="EMBL" id="CM047580">
    <property type="protein sequence ID" value="KAI9921424.1"/>
    <property type="molecule type" value="Genomic_DNA"/>
</dbReference>
<protein>
    <submittedName>
        <fullName evidence="1">Uncharacterized protein</fullName>
    </submittedName>
</protein>